<dbReference type="EMBL" id="JAOQIO010000038">
    <property type="protein sequence ID" value="MCU6793191.1"/>
    <property type="molecule type" value="Genomic_DNA"/>
</dbReference>
<feature type="transmembrane region" description="Helical" evidence="7">
    <location>
        <begin position="71"/>
        <end position="99"/>
    </location>
</feature>
<dbReference type="SUPFAM" id="SSF161098">
    <property type="entry name" value="MetI-like"/>
    <property type="match status" value="1"/>
</dbReference>
<evidence type="ECO:0000256" key="2">
    <source>
        <dbReference type="ARBA" id="ARBA00022448"/>
    </source>
</evidence>
<accession>A0ABT2UGC3</accession>
<gene>
    <name evidence="9" type="ORF">OB236_13795</name>
</gene>
<feature type="transmembrane region" description="Helical" evidence="7">
    <location>
        <begin position="143"/>
        <end position="163"/>
    </location>
</feature>
<keyword evidence="5 7" id="KW-1133">Transmembrane helix</keyword>
<dbReference type="RefSeq" id="WP_262684497.1">
    <property type="nucleotide sequence ID" value="NZ_JAOQIO010000038.1"/>
</dbReference>
<evidence type="ECO:0000313" key="9">
    <source>
        <dbReference type="EMBL" id="MCU6793191.1"/>
    </source>
</evidence>
<evidence type="ECO:0000259" key="8">
    <source>
        <dbReference type="PROSITE" id="PS50928"/>
    </source>
</evidence>
<protein>
    <submittedName>
        <fullName evidence="9">Carbohydrate ABC transporter permease</fullName>
    </submittedName>
</protein>
<dbReference type="PROSITE" id="PS50928">
    <property type="entry name" value="ABC_TM1"/>
    <property type="match status" value="1"/>
</dbReference>
<comment type="subcellular location">
    <subcellularLocation>
        <location evidence="1 7">Cell membrane</location>
        <topology evidence="1 7">Multi-pass membrane protein</topology>
    </subcellularLocation>
</comment>
<keyword evidence="4 7" id="KW-0812">Transmembrane</keyword>
<feature type="domain" description="ABC transmembrane type-1" evidence="8">
    <location>
        <begin position="74"/>
        <end position="263"/>
    </location>
</feature>
<comment type="similarity">
    <text evidence="7">Belongs to the binding-protein-dependent transport system permease family.</text>
</comment>
<dbReference type="InterPro" id="IPR035906">
    <property type="entry name" value="MetI-like_sf"/>
</dbReference>
<dbReference type="InterPro" id="IPR000515">
    <property type="entry name" value="MetI-like"/>
</dbReference>
<dbReference type="PANTHER" id="PTHR43744:SF12">
    <property type="entry name" value="ABC TRANSPORTER PERMEASE PROTEIN MG189-RELATED"/>
    <property type="match status" value="1"/>
</dbReference>
<dbReference type="Proteomes" id="UP001652445">
    <property type="component" value="Unassembled WGS sequence"/>
</dbReference>
<dbReference type="Pfam" id="PF00528">
    <property type="entry name" value="BPD_transp_1"/>
    <property type="match status" value="1"/>
</dbReference>
<comment type="caution">
    <text evidence="9">The sequence shown here is derived from an EMBL/GenBank/DDBJ whole genome shotgun (WGS) entry which is preliminary data.</text>
</comment>
<feature type="transmembrane region" description="Helical" evidence="7">
    <location>
        <begin position="241"/>
        <end position="263"/>
    </location>
</feature>
<evidence type="ECO:0000256" key="1">
    <source>
        <dbReference type="ARBA" id="ARBA00004651"/>
    </source>
</evidence>
<evidence type="ECO:0000256" key="5">
    <source>
        <dbReference type="ARBA" id="ARBA00022989"/>
    </source>
</evidence>
<feature type="transmembrane region" description="Helical" evidence="7">
    <location>
        <begin position="111"/>
        <end position="131"/>
    </location>
</feature>
<feature type="transmembrane region" description="Helical" evidence="7">
    <location>
        <begin position="12"/>
        <end position="33"/>
    </location>
</feature>
<organism evidence="9 10">
    <name type="scientific">Paenibacillus baimaensis</name>
    <dbReference type="NCBI Taxonomy" id="2982185"/>
    <lineage>
        <taxon>Bacteria</taxon>
        <taxon>Bacillati</taxon>
        <taxon>Bacillota</taxon>
        <taxon>Bacilli</taxon>
        <taxon>Bacillales</taxon>
        <taxon>Paenibacillaceae</taxon>
        <taxon>Paenibacillus</taxon>
    </lineage>
</organism>
<evidence type="ECO:0000256" key="4">
    <source>
        <dbReference type="ARBA" id="ARBA00022692"/>
    </source>
</evidence>
<dbReference type="PANTHER" id="PTHR43744">
    <property type="entry name" value="ABC TRANSPORTER PERMEASE PROTEIN MG189-RELATED-RELATED"/>
    <property type="match status" value="1"/>
</dbReference>
<keyword evidence="10" id="KW-1185">Reference proteome</keyword>
<keyword evidence="3" id="KW-1003">Cell membrane</keyword>
<feature type="transmembrane region" description="Helical" evidence="7">
    <location>
        <begin position="184"/>
        <end position="209"/>
    </location>
</feature>
<keyword evidence="2 7" id="KW-0813">Transport</keyword>
<evidence type="ECO:0000256" key="6">
    <source>
        <dbReference type="ARBA" id="ARBA00023136"/>
    </source>
</evidence>
<evidence type="ECO:0000256" key="3">
    <source>
        <dbReference type="ARBA" id="ARBA00022475"/>
    </source>
</evidence>
<keyword evidence="6 7" id="KW-0472">Membrane</keyword>
<evidence type="ECO:0000313" key="10">
    <source>
        <dbReference type="Proteomes" id="UP001652445"/>
    </source>
</evidence>
<dbReference type="Gene3D" id="1.10.3720.10">
    <property type="entry name" value="MetI-like"/>
    <property type="match status" value="1"/>
</dbReference>
<name>A0ABT2UGC3_9BACL</name>
<proteinExistence type="inferred from homology"/>
<sequence>MTRNMQNMIHKSILTFIMLALSIIMVLPFLWMLSTSFKLEADVFNFPIQWVPPSFTLDNYRDVWLGKVPFYLFYLNSIKVTSISVVGVICTSLMAGYAFAKIQFKGRHVLFMFYLSTLMFPDQMMLVPRFIFYKFLDIYNTHWALMLPGMVSAFGTFLMRQFFMSLPNELFESARIDGCNHFKTFIHIALPLVKPAVVAFVIFSFVWSWNDYENPLIFLSKAELFTIPLGLLSFQEENRTSYALIMAASVSSLLPIFIVFLAGQKYFVQGIALTGIKG</sequence>
<evidence type="ECO:0000256" key="7">
    <source>
        <dbReference type="RuleBase" id="RU363032"/>
    </source>
</evidence>
<reference evidence="9 10" key="1">
    <citation type="submission" date="2022-09" db="EMBL/GenBank/DDBJ databases">
        <authorList>
            <person name="Han X.L."/>
            <person name="Wang Q."/>
            <person name="Lu T."/>
        </authorList>
    </citation>
    <scope>NUCLEOTIDE SEQUENCE [LARGE SCALE GENOMIC DNA]</scope>
    <source>
        <strain evidence="9 10">WQ 127069</strain>
    </source>
</reference>
<dbReference type="CDD" id="cd06261">
    <property type="entry name" value="TM_PBP2"/>
    <property type="match status" value="1"/>
</dbReference>